<dbReference type="eggNOG" id="ENOG502RMWM">
    <property type="taxonomic scope" value="Eukaryota"/>
</dbReference>
<dbReference type="EMBL" id="ABDF02000071">
    <property type="protein sequence ID" value="EHK21420.1"/>
    <property type="molecule type" value="Genomic_DNA"/>
</dbReference>
<dbReference type="GeneID" id="25791731"/>
<dbReference type="OMA" id="WPNRLVH"/>
<protein>
    <recommendedName>
        <fullName evidence="2">DUF4470 domain-containing protein</fullName>
    </recommendedName>
</protein>
<feature type="domain" description="DUF4470" evidence="2">
    <location>
        <begin position="21"/>
        <end position="118"/>
    </location>
</feature>
<dbReference type="InParanoid" id="G9MVU5"/>
<evidence type="ECO:0000259" key="2">
    <source>
        <dbReference type="Pfam" id="PF14737"/>
    </source>
</evidence>
<organism evidence="3 4">
    <name type="scientific">Hypocrea virens (strain Gv29-8 / FGSC 10586)</name>
    <name type="common">Gliocladium virens</name>
    <name type="synonym">Trichoderma virens</name>
    <dbReference type="NCBI Taxonomy" id="413071"/>
    <lineage>
        <taxon>Eukaryota</taxon>
        <taxon>Fungi</taxon>
        <taxon>Dikarya</taxon>
        <taxon>Ascomycota</taxon>
        <taxon>Pezizomycotina</taxon>
        <taxon>Sordariomycetes</taxon>
        <taxon>Hypocreomycetidae</taxon>
        <taxon>Hypocreales</taxon>
        <taxon>Hypocreaceae</taxon>
        <taxon>Trichoderma</taxon>
    </lineage>
</organism>
<evidence type="ECO:0000313" key="4">
    <source>
        <dbReference type="Proteomes" id="UP000007115"/>
    </source>
</evidence>
<feature type="compositionally biased region" description="Acidic residues" evidence="1">
    <location>
        <begin position="562"/>
        <end position="574"/>
    </location>
</feature>
<keyword evidence="4" id="KW-1185">Reference proteome</keyword>
<feature type="compositionally biased region" description="Basic and acidic residues" evidence="1">
    <location>
        <begin position="600"/>
        <end position="617"/>
    </location>
</feature>
<dbReference type="HOGENOM" id="CLU_018400_2_0_1"/>
<dbReference type="OrthoDB" id="5282002at2759"/>
<comment type="caution">
    <text evidence="3">The sequence shown here is derived from an EMBL/GenBank/DDBJ whole genome shotgun (WGS) entry which is preliminary data.</text>
</comment>
<reference evidence="3 4" key="1">
    <citation type="journal article" date="2011" name="Genome Biol.">
        <title>Comparative genome sequence analysis underscores mycoparasitism as the ancestral life style of Trichoderma.</title>
        <authorList>
            <person name="Kubicek C.P."/>
            <person name="Herrera-Estrella A."/>
            <person name="Seidl-Seiboth V."/>
            <person name="Martinez D.A."/>
            <person name="Druzhinina I.S."/>
            <person name="Thon M."/>
            <person name="Zeilinger S."/>
            <person name="Casas-Flores S."/>
            <person name="Horwitz B.A."/>
            <person name="Mukherjee P.K."/>
            <person name="Mukherjee M."/>
            <person name="Kredics L."/>
            <person name="Alcaraz L.D."/>
            <person name="Aerts A."/>
            <person name="Antal Z."/>
            <person name="Atanasova L."/>
            <person name="Cervantes-Badillo M.G."/>
            <person name="Challacombe J."/>
            <person name="Chertkov O."/>
            <person name="McCluskey K."/>
            <person name="Coulpier F."/>
            <person name="Deshpande N."/>
            <person name="von Doehren H."/>
            <person name="Ebbole D.J."/>
            <person name="Esquivel-Naranjo E.U."/>
            <person name="Fekete E."/>
            <person name="Flipphi M."/>
            <person name="Glaser F."/>
            <person name="Gomez-Rodriguez E.Y."/>
            <person name="Gruber S."/>
            <person name="Han C."/>
            <person name="Henrissat B."/>
            <person name="Hermosa R."/>
            <person name="Hernandez-Onate M."/>
            <person name="Karaffa L."/>
            <person name="Kosti I."/>
            <person name="Le Crom S."/>
            <person name="Lindquist E."/>
            <person name="Lucas S."/>
            <person name="Luebeck M."/>
            <person name="Luebeck P.S."/>
            <person name="Margeot A."/>
            <person name="Metz B."/>
            <person name="Misra M."/>
            <person name="Nevalainen H."/>
            <person name="Omann M."/>
            <person name="Packer N."/>
            <person name="Perrone G."/>
            <person name="Uresti-Rivera E.E."/>
            <person name="Salamov A."/>
            <person name="Schmoll M."/>
            <person name="Seiboth B."/>
            <person name="Shapiro H."/>
            <person name="Sukno S."/>
            <person name="Tamayo-Ramos J.A."/>
            <person name="Tisch D."/>
            <person name="Wiest A."/>
            <person name="Wilkinson H.H."/>
            <person name="Zhang M."/>
            <person name="Coutinho P.M."/>
            <person name="Kenerley C.M."/>
            <person name="Monte E."/>
            <person name="Baker S.E."/>
            <person name="Grigoriev I.V."/>
        </authorList>
    </citation>
    <scope>NUCLEOTIDE SEQUENCE [LARGE SCALE GENOMIC DNA]</scope>
    <source>
        <strain evidence="4">Gv29-8 / FGSC 10586</strain>
    </source>
</reference>
<sequence length="617" mass="71383">MSTNDETGGIPDHPFLDNPSFWSPYAASDILNLAANEGPEYDGPLRLLLIGAFGLRHLIYSFVAMPETANPLLYVTINEFSKPDIMRTFLSLLILSEEEADDLEAAEAVIHVWYSVKWSKQTQSYIDKRVRRLLAGIYTKVQSYYGDDEDMRAECFAVKFGTPGYLTLDAFFDWHTWDYVLETYFADEDVEIMNREADVLACGEAFDRIRRTMSPSRAAALMKWRLDGILVPYGQSSSSYTKPNPTFFPLDRKGVYGITREPLSEWPMNEILDYSPYIAKNDVYGKMKFYLRQKVITFRARLKKKGMLIKLMNCPLNHMAGHIPKYHHETPNFDRIEVGTIFETLPELCFVSCAPLLRHSDENPSATMLTMCRDVITTAEVPETRQLLELEKYYLYYPTIELVETMEPRRLAFGEQYSTALLPRHLLLVHQRNWQILFYNYLHDVKHFGLRVPGDDKSQQPVASIMITGYLGLSAKHLNTIVNQWPNVLCWLEWKKTRDVSPKEWFKYLEMSTRDEESVRMWKRTYGCLSWEQRTRNKVKEEAEMTQRIVRTKMPKKHDNEASDGNDADGEESSDVACQAEQTHSSHGDVEGNDDGELETTLHDGEMKNEKNQDLTE</sequence>
<evidence type="ECO:0000256" key="1">
    <source>
        <dbReference type="SAM" id="MobiDB-lite"/>
    </source>
</evidence>
<dbReference type="AlphaFoldDB" id="G9MVU5"/>
<proteinExistence type="predicted"/>
<dbReference type="Proteomes" id="UP000007115">
    <property type="component" value="Unassembled WGS sequence"/>
</dbReference>
<gene>
    <name evidence="3" type="ORF">TRIVIDRAFT_223032</name>
</gene>
<feature type="region of interest" description="Disordered" evidence="1">
    <location>
        <begin position="540"/>
        <end position="617"/>
    </location>
</feature>
<dbReference type="InterPro" id="IPR027974">
    <property type="entry name" value="DUF4470"/>
</dbReference>
<name>G9MVU5_HYPVG</name>
<dbReference type="VEuPathDB" id="FungiDB:TRIVIDRAFT_223032"/>
<accession>G9MVU5</accession>
<dbReference type="Pfam" id="PF14737">
    <property type="entry name" value="DUF4470"/>
    <property type="match status" value="1"/>
</dbReference>
<dbReference type="RefSeq" id="XP_013955615.1">
    <property type="nucleotide sequence ID" value="XM_014100140.1"/>
</dbReference>
<dbReference type="STRING" id="413071.G9MVU5"/>
<evidence type="ECO:0000313" key="3">
    <source>
        <dbReference type="EMBL" id="EHK21420.1"/>
    </source>
</evidence>